<accession>A0ACB9DYZ0</accession>
<name>A0ACB9DYZ0_CICIN</name>
<dbReference type="EMBL" id="CM042012">
    <property type="protein sequence ID" value="KAI3751436.1"/>
    <property type="molecule type" value="Genomic_DNA"/>
</dbReference>
<reference evidence="1 2" key="2">
    <citation type="journal article" date="2022" name="Mol. Ecol. Resour.">
        <title>The genomes of chicory, endive, great burdock and yacon provide insights into Asteraceae paleo-polyploidization history and plant inulin production.</title>
        <authorList>
            <person name="Fan W."/>
            <person name="Wang S."/>
            <person name="Wang H."/>
            <person name="Wang A."/>
            <person name="Jiang F."/>
            <person name="Liu H."/>
            <person name="Zhao H."/>
            <person name="Xu D."/>
            <person name="Zhang Y."/>
        </authorList>
    </citation>
    <scope>NUCLEOTIDE SEQUENCE [LARGE SCALE GENOMIC DNA]</scope>
    <source>
        <strain evidence="2">cv. Punajuju</strain>
        <tissue evidence="1">Leaves</tissue>
    </source>
</reference>
<gene>
    <name evidence="1" type="ORF">L2E82_22522</name>
</gene>
<reference evidence="2" key="1">
    <citation type="journal article" date="2022" name="Mol. Ecol. Resour.">
        <title>The genomes of chicory, endive, great burdock and yacon provide insights into Asteraceae palaeo-polyploidization history and plant inulin production.</title>
        <authorList>
            <person name="Fan W."/>
            <person name="Wang S."/>
            <person name="Wang H."/>
            <person name="Wang A."/>
            <person name="Jiang F."/>
            <person name="Liu H."/>
            <person name="Zhao H."/>
            <person name="Xu D."/>
            <person name="Zhang Y."/>
        </authorList>
    </citation>
    <scope>NUCLEOTIDE SEQUENCE [LARGE SCALE GENOMIC DNA]</scope>
    <source>
        <strain evidence="2">cv. Punajuju</strain>
    </source>
</reference>
<dbReference type="Proteomes" id="UP001055811">
    <property type="component" value="Linkage Group LG04"/>
</dbReference>
<evidence type="ECO:0000313" key="2">
    <source>
        <dbReference type="Proteomes" id="UP001055811"/>
    </source>
</evidence>
<keyword evidence="2" id="KW-1185">Reference proteome</keyword>
<sequence>MILSLWILSAAALAACINCFPFMDWPLFRSPHDTTVSPRLIETKRMDEGKEALLSPRTSGDDIVMISSASAVAAAIRKASTSLVEFVQMIEQDGKNKGLVLWSSDFQSLCMEQLDLFRRIVDPDALQSVMNLQVYVRPVGSYVMDRLELR</sequence>
<comment type="caution">
    <text evidence="1">The sequence shown here is derived from an EMBL/GenBank/DDBJ whole genome shotgun (WGS) entry which is preliminary data.</text>
</comment>
<proteinExistence type="predicted"/>
<protein>
    <submittedName>
        <fullName evidence="1">Uncharacterized protein</fullName>
    </submittedName>
</protein>
<organism evidence="1 2">
    <name type="scientific">Cichorium intybus</name>
    <name type="common">Chicory</name>
    <dbReference type="NCBI Taxonomy" id="13427"/>
    <lineage>
        <taxon>Eukaryota</taxon>
        <taxon>Viridiplantae</taxon>
        <taxon>Streptophyta</taxon>
        <taxon>Embryophyta</taxon>
        <taxon>Tracheophyta</taxon>
        <taxon>Spermatophyta</taxon>
        <taxon>Magnoliopsida</taxon>
        <taxon>eudicotyledons</taxon>
        <taxon>Gunneridae</taxon>
        <taxon>Pentapetalae</taxon>
        <taxon>asterids</taxon>
        <taxon>campanulids</taxon>
        <taxon>Asterales</taxon>
        <taxon>Asteraceae</taxon>
        <taxon>Cichorioideae</taxon>
        <taxon>Cichorieae</taxon>
        <taxon>Cichoriinae</taxon>
        <taxon>Cichorium</taxon>
    </lineage>
</organism>
<evidence type="ECO:0000313" key="1">
    <source>
        <dbReference type="EMBL" id="KAI3751436.1"/>
    </source>
</evidence>